<dbReference type="EMBL" id="BSTX01000001">
    <property type="protein sequence ID" value="GLZ75838.1"/>
    <property type="molecule type" value="Genomic_DNA"/>
</dbReference>
<sequence>MTTIFQVLIPVLGLLALVAFIGGGLLIPLFDISEERAERKREAVR</sequence>
<keyword evidence="3" id="KW-1185">Reference proteome</keyword>
<reference evidence="2" key="1">
    <citation type="submission" date="2023-03" db="EMBL/GenBank/DDBJ databases">
        <title>Actinorhabdospora filicis NBRC 111898.</title>
        <authorList>
            <person name="Ichikawa N."/>
            <person name="Sato H."/>
            <person name="Tonouchi N."/>
        </authorList>
    </citation>
    <scope>NUCLEOTIDE SEQUENCE</scope>
    <source>
        <strain evidence="2">NBRC 111898</strain>
    </source>
</reference>
<comment type="caution">
    <text evidence="2">The sequence shown here is derived from an EMBL/GenBank/DDBJ whole genome shotgun (WGS) entry which is preliminary data.</text>
</comment>
<evidence type="ECO:0000256" key="1">
    <source>
        <dbReference type="SAM" id="Phobius"/>
    </source>
</evidence>
<dbReference type="AlphaFoldDB" id="A0A9W6SH06"/>
<dbReference type="Proteomes" id="UP001165079">
    <property type="component" value="Unassembled WGS sequence"/>
</dbReference>
<keyword evidence="1" id="KW-1133">Transmembrane helix</keyword>
<organism evidence="2 3">
    <name type="scientific">Actinorhabdospora filicis</name>
    <dbReference type="NCBI Taxonomy" id="1785913"/>
    <lineage>
        <taxon>Bacteria</taxon>
        <taxon>Bacillati</taxon>
        <taxon>Actinomycetota</taxon>
        <taxon>Actinomycetes</taxon>
        <taxon>Micromonosporales</taxon>
        <taxon>Micromonosporaceae</taxon>
        <taxon>Actinorhabdospora</taxon>
    </lineage>
</organism>
<proteinExistence type="predicted"/>
<protein>
    <submittedName>
        <fullName evidence="2">Uncharacterized protein</fullName>
    </submittedName>
</protein>
<keyword evidence="1" id="KW-0812">Transmembrane</keyword>
<name>A0A9W6SH06_9ACTN</name>
<dbReference type="RefSeq" id="WP_285661057.1">
    <property type="nucleotide sequence ID" value="NZ_BSTX01000001.1"/>
</dbReference>
<evidence type="ECO:0000313" key="3">
    <source>
        <dbReference type="Proteomes" id="UP001165079"/>
    </source>
</evidence>
<evidence type="ECO:0000313" key="2">
    <source>
        <dbReference type="EMBL" id="GLZ75838.1"/>
    </source>
</evidence>
<feature type="transmembrane region" description="Helical" evidence="1">
    <location>
        <begin position="6"/>
        <end position="30"/>
    </location>
</feature>
<accession>A0A9W6SH06</accession>
<gene>
    <name evidence="2" type="ORF">Afil01_06450</name>
</gene>
<keyword evidence="1" id="KW-0472">Membrane</keyword>